<dbReference type="AlphaFoldDB" id="A0A1E5UL22"/>
<proteinExistence type="predicted"/>
<organism evidence="2 3">
    <name type="scientific">Dichanthelium oligosanthes</name>
    <dbReference type="NCBI Taxonomy" id="888268"/>
    <lineage>
        <taxon>Eukaryota</taxon>
        <taxon>Viridiplantae</taxon>
        <taxon>Streptophyta</taxon>
        <taxon>Embryophyta</taxon>
        <taxon>Tracheophyta</taxon>
        <taxon>Spermatophyta</taxon>
        <taxon>Magnoliopsida</taxon>
        <taxon>Liliopsida</taxon>
        <taxon>Poales</taxon>
        <taxon>Poaceae</taxon>
        <taxon>PACMAD clade</taxon>
        <taxon>Panicoideae</taxon>
        <taxon>Panicodae</taxon>
        <taxon>Paniceae</taxon>
        <taxon>Dichantheliinae</taxon>
        <taxon>Dichanthelium</taxon>
    </lineage>
</organism>
<comment type="caution">
    <text evidence="2">The sequence shown here is derived from an EMBL/GenBank/DDBJ whole genome shotgun (WGS) entry which is preliminary data.</text>
</comment>
<sequence>LINYEDFVNSTIEQYWPSYLEIAHVQYYDEAVVFMFIAYCDSSKPYEPIAEWHSNVQNQPQNNKEDEKDRYLCNPLP</sequence>
<evidence type="ECO:0000313" key="2">
    <source>
        <dbReference type="EMBL" id="OEL13569.1"/>
    </source>
</evidence>
<evidence type="ECO:0000313" key="3">
    <source>
        <dbReference type="Proteomes" id="UP000095767"/>
    </source>
</evidence>
<reference evidence="2 3" key="1">
    <citation type="submission" date="2016-09" db="EMBL/GenBank/DDBJ databases">
        <title>The draft genome of Dichanthelium oligosanthes: A C3 panicoid grass species.</title>
        <authorList>
            <person name="Studer A.J."/>
            <person name="Schnable J.C."/>
            <person name="Brutnell T.P."/>
        </authorList>
    </citation>
    <scope>NUCLEOTIDE SEQUENCE [LARGE SCALE GENOMIC DNA]</scope>
    <source>
        <strain evidence="3">cv. Kellogg 1175</strain>
        <tissue evidence="2">Leaf</tissue>
    </source>
</reference>
<dbReference type="Proteomes" id="UP000095767">
    <property type="component" value="Unassembled WGS sequence"/>
</dbReference>
<name>A0A1E5UL22_9POAL</name>
<keyword evidence="3" id="KW-1185">Reference proteome</keyword>
<accession>A0A1E5UL22</accession>
<protein>
    <submittedName>
        <fullName evidence="2">Uncharacterized protein</fullName>
    </submittedName>
</protein>
<feature type="region of interest" description="Disordered" evidence="1">
    <location>
        <begin position="54"/>
        <end position="77"/>
    </location>
</feature>
<evidence type="ECO:0000256" key="1">
    <source>
        <dbReference type="SAM" id="MobiDB-lite"/>
    </source>
</evidence>
<feature type="non-terminal residue" evidence="2">
    <location>
        <position position="1"/>
    </location>
</feature>
<dbReference type="OrthoDB" id="10566134at2759"/>
<gene>
    <name evidence="2" type="ORF">BAE44_0025414</name>
</gene>
<dbReference type="EMBL" id="LWDX02072926">
    <property type="protein sequence ID" value="OEL13569.1"/>
    <property type="molecule type" value="Genomic_DNA"/>
</dbReference>